<dbReference type="Proteomes" id="UP000247903">
    <property type="component" value="Unassembled WGS sequence"/>
</dbReference>
<evidence type="ECO:0000259" key="2">
    <source>
        <dbReference type="PROSITE" id="PS50110"/>
    </source>
</evidence>
<dbReference type="InterPro" id="IPR001789">
    <property type="entry name" value="Sig_transdc_resp-reg_receiver"/>
</dbReference>
<protein>
    <recommendedName>
        <fullName evidence="2">Response regulatory domain-containing protein</fullName>
    </recommendedName>
</protein>
<dbReference type="AlphaFoldDB" id="A0A2V4BN31"/>
<name>A0A2V4BN31_9FLAO</name>
<evidence type="ECO:0000313" key="4">
    <source>
        <dbReference type="Proteomes" id="UP000247903"/>
    </source>
</evidence>
<dbReference type="InterPro" id="IPR011006">
    <property type="entry name" value="CheY-like_superfamily"/>
</dbReference>
<dbReference type="Gene3D" id="3.40.50.2300">
    <property type="match status" value="1"/>
</dbReference>
<feature type="domain" description="Response regulatory" evidence="2">
    <location>
        <begin position="9"/>
        <end position="130"/>
    </location>
</feature>
<comment type="caution">
    <text evidence="3">The sequence shown here is derived from an EMBL/GenBank/DDBJ whole genome shotgun (WGS) entry which is preliminary data.</text>
</comment>
<reference evidence="3 4" key="1">
    <citation type="submission" date="2018-05" db="EMBL/GenBank/DDBJ databases">
        <title>Flavobacterium sp. strain IMCC34759, incomplete genome.</title>
        <authorList>
            <person name="Joung Y."/>
            <person name="Cho J."/>
        </authorList>
    </citation>
    <scope>NUCLEOTIDE SEQUENCE [LARGE SCALE GENOMIC DNA]</scope>
    <source>
        <strain evidence="3 4">IMCC34759</strain>
    </source>
</reference>
<dbReference type="EMBL" id="QJHK01000010">
    <property type="protein sequence ID" value="PXY40415.1"/>
    <property type="molecule type" value="Genomic_DNA"/>
</dbReference>
<keyword evidence="4" id="KW-1185">Reference proteome</keyword>
<comment type="caution">
    <text evidence="1">Lacks conserved residue(s) required for the propagation of feature annotation.</text>
</comment>
<evidence type="ECO:0000256" key="1">
    <source>
        <dbReference type="PROSITE-ProRule" id="PRU00169"/>
    </source>
</evidence>
<dbReference type="SUPFAM" id="SSF52172">
    <property type="entry name" value="CheY-like"/>
    <property type="match status" value="1"/>
</dbReference>
<dbReference type="RefSeq" id="WP_110306971.1">
    <property type="nucleotide sequence ID" value="NZ_QJHK01000010.1"/>
</dbReference>
<dbReference type="OrthoDB" id="1362167at2"/>
<gene>
    <name evidence="3" type="ORF">DMB65_12440</name>
</gene>
<dbReference type="GO" id="GO:0000160">
    <property type="term" value="P:phosphorelay signal transduction system"/>
    <property type="evidence" value="ECO:0007669"/>
    <property type="project" value="InterPro"/>
</dbReference>
<sequence>MHYNPRPLCMLLIKDHSKITDTLQTALTNLESKHSITVFKDVELCLKHLRKKPKAASPILFFNLNDTNGHKLLTEIITVRNDKKNKDLPIVVYDPKAALCDEEIFIAGANIYIKKSSDIFELKKVLKKVINMDWYFESEKFNRETFFVSV</sequence>
<dbReference type="PROSITE" id="PS50110">
    <property type="entry name" value="RESPONSE_REGULATORY"/>
    <property type="match status" value="1"/>
</dbReference>
<organism evidence="3 4">
    <name type="scientific">Flavobacterium cheongpyeongense</name>
    <dbReference type="NCBI Taxonomy" id="2212651"/>
    <lineage>
        <taxon>Bacteria</taxon>
        <taxon>Pseudomonadati</taxon>
        <taxon>Bacteroidota</taxon>
        <taxon>Flavobacteriia</taxon>
        <taxon>Flavobacteriales</taxon>
        <taxon>Flavobacteriaceae</taxon>
        <taxon>Flavobacterium</taxon>
    </lineage>
</organism>
<accession>A0A2V4BN31</accession>
<evidence type="ECO:0000313" key="3">
    <source>
        <dbReference type="EMBL" id="PXY40415.1"/>
    </source>
</evidence>
<proteinExistence type="predicted"/>